<dbReference type="STRING" id="1798540.A3B74_02845"/>
<dbReference type="SUPFAM" id="SSF103647">
    <property type="entry name" value="TSP type-3 repeat"/>
    <property type="match status" value="1"/>
</dbReference>
<organism evidence="2 3">
    <name type="scientific">Candidatus Kerfeldbacteria bacterium RIFCSPHIGHO2_02_FULL_42_14</name>
    <dbReference type="NCBI Taxonomy" id="1798540"/>
    <lineage>
        <taxon>Bacteria</taxon>
        <taxon>Candidatus Kerfeldiibacteriota</taxon>
    </lineage>
</organism>
<gene>
    <name evidence="2" type="ORF">A3B74_02845</name>
</gene>
<protein>
    <recommendedName>
        <fullName evidence="4">Right handed beta helix domain-containing protein</fullName>
    </recommendedName>
</protein>
<accession>A0A1G2ARZ4</accession>
<name>A0A1G2ARZ4_9BACT</name>
<feature type="signal peptide" evidence="1">
    <location>
        <begin position="1"/>
        <end position="18"/>
    </location>
</feature>
<reference evidence="2 3" key="1">
    <citation type="journal article" date="2016" name="Nat. Commun.">
        <title>Thousands of microbial genomes shed light on interconnected biogeochemical processes in an aquifer system.</title>
        <authorList>
            <person name="Anantharaman K."/>
            <person name="Brown C.T."/>
            <person name="Hug L.A."/>
            <person name="Sharon I."/>
            <person name="Castelle C.J."/>
            <person name="Probst A.J."/>
            <person name="Thomas B.C."/>
            <person name="Singh A."/>
            <person name="Wilkins M.J."/>
            <person name="Karaoz U."/>
            <person name="Brodie E.L."/>
            <person name="Williams K.H."/>
            <person name="Hubbard S.S."/>
            <person name="Banfield J.F."/>
        </authorList>
    </citation>
    <scope>NUCLEOTIDE SEQUENCE [LARGE SCALE GENOMIC DNA]</scope>
</reference>
<dbReference type="GO" id="GO:0005509">
    <property type="term" value="F:calcium ion binding"/>
    <property type="evidence" value="ECO:0007669"/>
    <property type="project" value="InterPro"/>
</dbReference>
<evidence type="ECO:0000313" key="3">
    <source>
        <dbReference type="Proteomes" id="UP000177165"/>
    </source>
</evidence>
<dbReference type="AlphaFoldDB" id="A0A1G2ARZ4"/>
<dbReference type="EMBL" id="MHKB01000008">
    <property type="protein sequence ID" value="OGY79684.1"/>
    <property type="molecule type" value="Genomic_DNA"/>
</dbReference>
<evidence type="ECO:0008006" key="4">
    <source>
        <dbReference type="Google" id="ProtNLM"/>
    </source>
</evidence>
<proteinExistence type="predicted"/>
<evidence type="ECO:0000256" key="1">
    <source>
        <dbReference type="SAM" id="SignalP"/>
    </source>
</evidence>
<feature type="chain" id="PRO_5009581944" description="Right handed beta helix domain-containing protein" evidence="1">
    <location>
        <begin position="19"/>
        <end position="402"/>
    </location>
</feature>
<evidence type="ECO:0000313" key="2">
    <source>
        <dbReference type="EMBL" id="OGY79684.1"/>
    </source>
</evidence>
<dbReference type="InterPro" id="IPR028974">
    <property type="entry name" value="TSP_type-3_rpt"/>
</dbReference>
<comment type="caution">
    <text evidence="2">The sequence shown here is derived from an EMBL/GenBank/DDBJ whole genome shotgun (WGS) entry which is preliminary data.</text>
</comment>
<dbReference type="Proteomes" id="UP000177165">
    <property type="component" value="Unassembled WGS sequence"/>
</dbReference>
<dbReference type="SUPFAM" id="SSF51126">
    <property type="entry name" value="Pectin lyase-like"/>
    <property type="match status" value="1"/>
</dbReference>
<dbReference type="InterPro" id="IPR011050">
    <property type="entry name" value="Pectin_lyase_fold/virulence"/>
</dbReference>
<dbReference type="Gene3D" id="4.10.1080.10">
    <property type="entry name" value="TSP type-3 repeat"/>
    <property type="match status" value="1"/>
</dbReference>
<keyword evidence="1" id="KW-0732">Signal</keyword>
<sequence>MKPEVVIMTLLSCFVAFAAPTCNVIDVDGDGIVNWQDNCPDVHNPGQEDLDRDGLGDVCDEDGFCADPAILCVPQEYSTIQAAVDAAGDHTTVFVTAQAEVYVECVRVFGKNNLTITGDPDNIPAIIDPPAENCPTFLVEHTGEVTLQYLWIHNTWGRAAVALNDMFGGRMWGVSTFGWGDHSSGVLMEGSIEFFFLIDSHIEGTEGVVVSDDVNLSVFHSNISGGNVGLLAVHDATVRLSGSVVEEGGVRLYEDATLDVYNTEIGYSDVGVGLWTRGEVRFDFVTLQGNWTALLCEGCTANISNSILYGVNKPVDGSSLPTWTEKNIVYGHECGQVCESENVLWADPQFVSGHVPARTSPAIDVQPFGPTEDVRGVHRPADGNGDGIALYDLGAFEVPDEE</sequence>